<organism evidence="2 3">
    <name type="scientific">Buddleja alternifolia</name>
    <dbReference type="NCBI Taxonomy" id="168488"/>
    <lineage>
        <taxon>Eukaryota</taxon>
        <taxon>Viridiplantae</taxon>
        <taxon>Streptophyta</taxon>
        <taxon>Embryophyta</taxon>
        <taxon>Tracheophyta</taxon>
        <taxon>Spermatophyta</taxon>
        <taxon>Magnoliopsida</taxon>
        <taxon>eudicotyledons</taxon>
        <taxon>Gunneridae</taxon>
        <taxon>Pentapetalae</taxon>
        <taxon>asterids</taxon>
        <taxon>lamiids</taxon>
        <taxon>Lamiales</taxon>
        <taxon>Scrophulariaceae</taxon>
        <taxon>Buddlejeae</taxon>
        <taxon>Buddleja</taxon>
    </lineage>
</organism>
<accession>A0AAV6WZ67</accession>
<dbReference type="PANTHER" id="PTHR47186:SF24">
    <property type="entry name" value="DISEASE RESISTANCE RPP13-LIKE PROTEIN 1"/>
    <property type="match status" value="1"/>
</dbReference>
<dbReference type="Gene3D" id="3.80.10.10">
    <property type="entry name" value="Ribonuclease Inhibitor"/>
    <property type="match status" value="1"/>
</dbReference>
<dbReference type="PANTHER" id="PTHR47186">
    <property type="entry name" value="LEUCINE-RICH REPEAT-CONTAINING PROTEIN 57"/>
    <property type="match status" value="1"/>
</dbReference>
<gene>
    <name evidence="2" type="ORF">BUALT_Bualt12G0042100</name>
</gene>
<evidence type="ECO:0000313" key="3">
    <source>
        <dbReference type="Proteomes" id="UP000826271"/>
    </source>
</evidence>
<keyword evidence="3" id="KW-1185">Reference proteome</keyword>
<name>A0AAV6WZ67_9LAMI</name>
<dbReference type="InterPro" id="IPR056789">
    <property type="entry name" value="LRR_R13L1-DRL21"/>
</dbReference>
<dbReference type="EMBL" id="WHWC01000012">
    <property type="protein sequence ID" value="KAG8372203.1"/>
    <property type="molecule type" value="Genomic_DNA"/>
</dbReference>
<dbReference type="Proteomes" id="UP000826271">
    <property type="component" value="Unassembled WGS sequence"/>
</dbReference>
<dbReference type="SUPFAM" id="SSF52058">
    <property type="entry name" value="L domain-like"/>
    <property type="match status" value="1"/>
</dbReference>
<reference evidence="2" key="1">
    <citation type="submission" date="2019-10" db="EMBL/GenBank/DDBJ databases">
        <authorList>
            <person name="Zhang R."/>
            <person name="Pan Y."/>
            <person name="Wang J."/>
            <person name="Ma R."/>
            <person name="Yu S."/>
        </authorList>
    </citation>
    <scope>NUCLEOTIDE SEQUENCE</scope>
    <source>
        <strain evidence="2">LA-IB0</strain>
        <tissue evidence="2">Leaf</tissue>
    </source>
</reference>
<feature type="domain" description="R13L1/DRL21-like LRR repeat region" evidence="1">
    <location>
        <begin position="173"/>
        <end position="305"/>
    </location>
</feature>
<dbReference type="Pfam" id="PF25019">
    <property type="entry name" value="LRR_R13L1-DRL21"/>
    <property type="match status" value="1"/>
</dbReference>
<evidence type="ECO:0000313" key="2">
    <source>
        <dbReference type="EMBL" id="KAG8372203.1"/>
    </source>
</evidence>
<sequence length="366" mass="42331">MKTSHYPLFGNACLLALHHDNVRPLELKATHKNERLRTFLVMRRNGSSEVLILDKKLFYNLKFARVLDLSNIGLLEMPNLVSYLMYIQYLNVSGNRIQSLPRSVYKLLALQMLKLSNCPKLALPDDMKNLSNLKHLVFYVEGELRSIPQEFGKLTTLQTLTAFVVGNKKGHCIEELKKMDSLRGSLFMKNIENVINAEDAKDAKLDTKPYLNKLRLLWKELKDGHDWEVRENILEKQAQVLENLRPHRNLKEMEIKNYSGVRCPNWLSDSCRKFTRIHLQGLSYCTELPSFGRIPHLKSLIIGEMRDLECVDDNFYGDGNGEKFPSLEFLEVYQMPKLVQWKVDSNGSICMRSVVLLLSELMIARS</sequence>
<proteinExistence type="predicted"/>
<evidence type="ECO:0000259" key="1">
    <source>
        <dbReference type="Pfam" id="PF25019"/>
    </source>
</evidence>
<protein>
    <recommendedName>
        <fullName evidence="1">R13L1/DRL21-like LRR repeat region domain-containing protein</fullName>
    </recommendedName>
</protein>
<dbReference type="InterPro" id="IPR032675">
    <property type="entry name" value="LRR_dom_sf"/>
</dbReference>
<dbReference type="AlphaFoldDB" id="A0AAV6WZ67"/>
<comment type="caution">
    <text evidence="2">The sequence shown here is derived from an EMBL/GenBank/DDBJ whole genome shotgun (WGS) entry which is preliminary data.</text>
</comment>